<comment type="caution">
    <text evidence="2">The sequence shown here is derived from an EMBL/GenBank/DDBJ whole genome shotgun (WGS) entry which is preliminary data.</text>
</comment>
<feature type="region of interest" description="Disordered" evidence="1">
    <location>
        <begin position="178"/>
        <end position="208"/>
    </location>
</feature>
<organism evidence="2 3">
    <name type="scientific">Bradyrhizobium nitroreducens</name>
    <dbReference type="NCBI Taxonomy" id="709803"/>
    <lineage>
        <taxon>Bacteria</taxon>
        <taxon>Pseudomonadati</taxon>
        <taxon>Pseudomonadota</taxon>
        <taxon>Alphaproteobacteria</taxon>
        <taxon>Hyphomicrobiales</taxon>
        <taxon>Nitrobacteraceae</taxon>
        <taxon>Bradyrhizobium</taxon>
    </lineage>
</organism>
<proteinExistence type="predicted"/>
<protein>
    <submittedName>
        <fullName evidence="2">Membrane protein</fullName>
    </submittedName>
</protein>
<dbReference type="PANTHER" id="PTHR36109">
    <property type="entry name" value="MEMBRANE PROTEIN-RELATED"/>
    <property type="match status" value="1"/>
</dbReference>
<sequence length="208" mass="21333">MTVTISRLYDNYADAERAVTRLEAAGVPHSDISIVANNSDNWYGSRSGKVDRDRDGVDDRAEGAGTGAGIGAGLGGAAGLLAGLGLLAIPGLGPVVAAGWLASMAVGAAAGAATGGIIGALTEAGVSREDASRYAEGVRRGGTLVTARVPDQDRARLDALLNERAVNLQERSAAWQKSGWTDFDAASPPLSPEDVGRERELYGTGTRR</sequence>
<name>A0A2M6U6G6_9BRAD</name>
<evidence type="ECO:0000313" key="2">
    <source>
        <dbReference type="EMBL" id="PIT00177.1"/>
    </source>
</evidence>
<evidence type="ECO:0000313" key="3">
    <source>
        <dbReference type="Proteomes" id="UP000228930"/>
    </source>
</evidence>
<accession>A0A2M6U6G6</accession>
<dbReference type="RefSeq" id="WP_100175393.1">
    <property type="nucleotide sequence ID" value="NZ_LFJC01000003.1"/>
</dbReference>
<dbReference type="EMBL" id="LFJC01000003">
    <property type="protein sequence ID" value="PIT00177.1"/>
    <property type="molecule type" value="Genomic_DNA"/>
</dbReference>
<dbReference type="InterPro" id="IPR052948">
    <property type="entry name" value="Low_temp-induced_all0457"/>
</dbReference>
<keyword evidence="3" id="KW-1185">Reference proteome</keyword>
<reference evidence="2 3" key="1">
    <citation type="submission" date="2015-06" db="EMBL/GenBank/DDBJ databases">
        <title>Comparative genome analysis of nirS-carrying Bradyrhizobium sp. strains.</title>
        <authorList>
            <person name="Ishii S."/>
            <person name="Jang J."/>
            <person name="Nishizawa T."/>
            <person name="Senoo K."/>
        </authorList>
    </citation>
    <scope>NUCLEOTIDE SEQUENCE [LARGE SCALE GENOMIC DNA]</scope>
    <source>
        <strain evidence="2 3">TSA1</strain>
    </source>
</reference>
<gene>
    <name evidence="2" type="ORF">TSA1_04925</name>
</gene>
<dbReference type="Proteomes" id="UP000228930">
    <property type="component" value="Unassembled WGS sequence"/>
</dbReference>
<dbReference type="PANTHER" id="PTHR36109:SF2">
    <property type="entry name" value="MEMBRANE PROTEIN"/>
    <property type="match status" value="1"/>
</dbReference>
<evidence type="ECO:0000256" key="1">
    <source>
        <dbReference type="SAM" id="MobiDB-lite"/>
    </source>
</evidence>
<dbReference type="AlphaFoldDB" id="A0A2M6U6G6"/>